<evidence type="ECO:0000313" key="1">
    <source>
        <dbReference type="EMBL" id="MBA0087920.1"/>
    </source>
</evidence>
<name>A0A7V8NUQ9_9BACT</name>
<reference evidence="1" key="1">
    <citation type="submission" date="2020-06" db="EMBL/GenBank/DDBJ databases">
        <title>Legume-microbial interactions unlock mineral nutrients during tropical forest succession.</title>
        <authorList>
            <person name="Epihov D.Z."/>
        </authorList>
    </citation>
    <scope>NUCLEOTIDE SEQUENCE [LARGE SCALE GENOMIC DNA]</scope>
    <source>
        <strain evidence="1">Pan2503</strain>
    </source>
</reference>
<accession>A0A7V8NUQ9</accession>
<dbReference type="EMBL" id="JACDQQ010002251">
    <property type="protein sequence ID" value="MBA0087920.1"/>
    <property type="molecule type" value="Genomic_DNA"/>
</dbReference>
<gene>
    <name evidence="1" type="ORF">HRJ53_23280</name>
</gene>
<dbReference type="Proteomes" id="UP000567293">
    <property type="component" value="Unassembled WGS sequence"/>
</dbReference>
<dbReference type="AlphaFoldDB" id="A0A7V8NUQ9"/>
<keyword evidence="2" id="KW-1185">Reference proteome</keyword>
<protein>
    <submittedName>
        <fullName evidence="1">Uncharacterized protein</fullName>
    </submittedName>
</protein>
<evidence type="ECO:0000313" key="2">
    <source>
        <dbReference type="Proteomes" id="UP000567293"/>
    </source>
</evidence>
<sequence>MNHVEPKTVHQELIMLVAKLDGVMPAIINVVGDAGALTGRARYRLK</sequence>
<proteinExistence type="predicted"/>
<comment type="caution">
    <text evidence="1">The sequence shown here is derived from an EMBL/GenBank/DDBJ whole genome shotgun (WGS) entry which is preliminary data.</text>
</comment>
<organism evidence="1 2">
    <name type="scientific">Candidatus Acidiferrum panamense</name>
    <dbReference type="NCBI Taxonomy" id="2741543"/>
    <lineage>
        <taxon>Bacteria</taxon>
        <taxon>Pseudomonadati</taxon>
        <taxon>Acidobacteriota</taxon>
        <taxon>Terriglobia</taxon>
        <taxon>Candidatus Acidiferrales</taxon>
        <taxon>Candidatus Acidiferrum</taxon>
    </lineage>
</organism>